<name>A0A484HJ86_9BACT</name>
<dbReference type="EMBL" id="CAACVI010000034">
    <property type="protein sequence ID" value="VEN74533.1"/>
    <property type="molecule type" value="Genomic_DNA"/>
</dbReference>
<gene>
    <name evidence="1" type="ORF">EPICR_40115</name>
</gene>
<sequence>MLSRAFWDQNLDDSRLDDFINGKVEEWPEPDRKLFFRRLLSTYDWYTLLKLDKLVKKLGMAKLKIRYTRRSGYF</sequence>
<reference evidence="1" key="1">
    <citation type="submission" date="2019-01" db="EMBL/GenBank/DDBJ databases">
        <authorList>
            <consortium name="Genoscope - CEA"/>
            <person name="William W."/>
        </authorList>
    </citation>
    <scope>NUCLEOTIDE SEQUENCE</scope>
    <source>
        <strain evidence="1">CR-1</strain>
    </source>
</reference>
<accession>A0A484HJ86</accession>
<protein>
    <submittedName>
        <fullName evidence="1">Uncharacterized protein</fullName>
    </submittedName>
</protein>
<evidence type="ECO:0000313" key="1">
    <source>
        <dbReference type="EMBL" id="VEN74533.1"/>
    </source>
</evidence>
<dbReference type="AlphaFoldDB" id="A0A484HJ86"/>
<organism evidence="1">
    <name type="scientific">uncultured Desulfobacteraceae bacterium</name>
    <dbReference type="NCBI Taxonomy" id="218296"/>
    <lineage>
        <taxon>Bacteria</taxon>
        <taxon>Pseudomonadati</taxon>
        <taxon>Thermodesulfobacteriota</taxon>
        <taxon>Desulfobacteria</taxon>
        <taxon>Desulfobacterales</taxon>
        <taxon>Desulfobacteraceae</taxon>
        <taxon>environmental samples</taxon>
    </lineage>
</organism>
<proteinExistence type="predicted"/>